<evidence type="ECO:0000256" key="1">
    <source>
        <dbReference type="ARBA" id="ARBA00001946"/>
    </source>
</evidence>
<dbReference type="GO" id="GO:0006281">
    <property type="term" value="P:DNA repair"/>
    <property type="evidence" value="ECO:0007669"/>
    <property type="project" value="UniProtKB-KW"/>
</dbReference>
<dbReference type="InterPro" id="IPR002121">
    <property type="entry name" value="HRDC_dom"/>
</dbReference>
<dbReference type="InterPro" id="IPR014001">
    <property type="entry name" value="Helicase_ATP-bd"/>
</dbReference>
<dbReference type="Proteomes" id="UP000308054">
    <property type="component" value="Unassembled WGS sequence"/>
</dbReference>
<keyword evidence="6" id="KW-0227">DNA damage</keyword>
<evidence type="ECO:0000256" key="9">
    <source>
        <dbReference type="ARBA" id="ARBA00022833"/>
    </source>
</evidence>
<keyword evidence="8 20" id="KW-0347">Helicase</keyword>
<dbReference type="SMART" id="SM00487">
    <property type="entry name" value="DEXDc"/>
    <property type="match status" value="1"/>
</dbReference>
<dbReference type="GO" id="GO:0043138">
    <property type="term" value="F:3'-5' DNA helicase activity"/>
    <property type="evidence" value="ECO:0007669"/>
    <property type="project" value="UniProtKB-EC"/>
</dbReference>
<dbReference type="PROSITE" id="PS50967">
    <property type="entry name" value="HRDC"/>
    <property type="match status" value="1"/>
</dbReference>
<dbReference type="GO" id="GO:0009378">
    <property type="term" value="F:four-way junction helicase activity"/>
    <property type="evidence" value="ECO:0007669"/>
    <property type="project" value="TreeGrafter"/>
</dbReference>
<dbReference type="InterPro" id="IPR001650">
    <property type="entry name" value="Helicase_C-like"/>
</dbReference>
<dbReference type="GO" id="GO:0006310">
    <property type="term" value="P:DNA recombination"/>
    <property type="evidence" value="ECO:0007669"/>
    <property type="project" value="UniProtKB-UniRule"/>
</dbReference>
<dbReference type="Pfam" id="PF00570">
    <property type="entry name" value="HRDC"/>
    <property type="match status" value="1"/>
</dbReference>
<dbReference type="Pfam" id="PF00271">
    <property type="entry name" value="Helicase_C"/>
    <property type="match status" value="1"/>
</dbReference>
<evidence type="ECO:0000256" key="16">
    <source>
        <dbReference type="NCBIfam" id="TIGR01389"/>
    </source>
</evidence>
<proteinExistence type="inferred from homology"/>
<feature type="domain" description="Helicase ATP-binding" evidence="18">
    <location>
        <begin position="18"/>
        <end position="186"/>
    </location>
</feature>
<dbReference type="PANTHER" id="PTHR13710:SF105">
    <property type="entry name" value="ATP-DEPENDENT DNA HELICASE Q1"/>
    <property type="match status" value="1"/>
</dbReference>
<dbReference type="InterPro" id="IPR036388">
    <property type="entry name" value="WH-like_DNA-bd_sf"/>
</dbReference>
<dbReference type="GO" id="GO:0016787">
    <property type="term" value="F:hydrolase activity"/>
    <property type="evidence" value="ECO:0007669"/>
    <property type="project" value="UniProtKB-KW"/>
</dbReference>
<dbReference type="NCBIfam" id="TIGR00614">
    <property type="entry name" value="recQ_fam"/>
    <property type="match status" value="1"/>
</dbReference>
<reference evidence="20 21" key="1">
    <citation type="journal article" date="2017" name="Int. J. Syst. Evol. Microbiol.">
        <title>Marinicauda algicola sp. nov., isolated from a marine red alga Rhodosorus marinus.</title>
        <authorList>
            <person name="Jeong S.E."/>
            <person name="Jeon S.H."/>
            <person name="Chun B.H."/>
            <person name="Kim D.W."/>
            <person name="Jeon C.O."/>
        </authorList>
    </citation>
    <scope>NUCLEOTIDE SEQUENCE [LARGE SCALE GENOMIC DNA]</scope>
    <source>
        <strain evidence="20 21">JCM 31718</strain>
    </source>
</reference>
<evidence type="ECO:0000256" key="15">
    <source>
        <dbReference type="ARBA" id="ARBA00034617"/>
    </source>
</evidence>
<protein>
    <recommendedName>
        <fullName evidence="16">DNA helicase RecQ</fullName>
        <ecNumber evidence="16">5.6.2.4</ecNumber>
    </recommendedName>
</protein>
<dbReference type="FunFam" id="3.40.50.300:FF:001389">
    <property type="entry name" value="ATP-dependent DNA helicase RecQ"/>
    <property type="match status" value="1"/>
</dbReference>
<feature type="domain" description="Helicase C-terminal" evidence="19">
    <location>
        <begin position="210"/>
        <end position="356"/>
    </location>
</feature>
<dbReference type="InterPro" id="IPR006293">
    <property type="entry name" value="DNA_helicase_ATP-dep_RecQ_bac"/>
</dbReference>
<dbReference type="GO" id="GO:0005524">
    <property type="term" value="F:ATP binding"/>
    <property type="evidence" value="ECO:0007669"/>
    <property type="project" value="UniProtKB-KW"/>
</dbReference>
<evidence type="ECO:0000256" key="8">
    <source>
        <dbReference type="ARBA" id="ARBA00022806"/>
    </source>
</evidence>
<dbReference type="CDD" id="cd17920">
    <property type="entry name" value="DEXHc_RecQ"/>
    <property type="match status" value="1"/>
</dbReference>
<dbReference type="Pfam" id="PF00270">
    <property type="entry name" value="DEAD"/>
    <property type="match status" value="1"/>
</dbReference>
<comment type="cofactor">
    <cofactor evidence="1">
        <name>Mg(2+)</name>
        <dbReference type="ChEBI" id="CHEBI:18420"/>
    </cofactor>
</comment>
<keyword evidence="11" id="KW-0238">DNA-binding</keyword>
<evidence type="ECO:0000256" key="7">
    <source>
        <dbReference type="ARBA" id="ARBA00022801"/>
    </source>
</evidence>
<evidence type="ECO:0000259" key="19">
    <source>
        <dbReference type="PROSITE" id="PS51194"/>
    </source>
</evidence>
<organism evidence="20 21">
    <name type="scientific">Marinicauda algicola</name>
    <dbReference type="NCBI Taxonomy" id="2029849"/>
    <lineage>
        <taxon>Bacteria</taxon>
        <taxon>Pseudomonadati</taxon>
        <taxon>Pseudomonadota</taxon>
        <taxon>Alphaproteobacteria</taxon>
        <taxon>Maricaulales</taxon>
        <taxon>Maricaulaceae</taxon>
        <taxon>Marinicauda</taxon>
    </lineage>
</organism>
<evidence type="ECO:0000313" key="21">
    <source>
        <dbReference type="Proteomes" id="UP000308054"/>
    </source>
</evidence>
<evidence type="ECO:0000256" key="11">
    <source>
        <dbReference type="ARBA" id="ARBA00023125"/>
    </source>
</evidence>
<dbReference type="GO" id="GO:0005737">
    <property type="term" value="C:cytoplasm"/>
    <property type="evidence" value="ECO:0007669"/>
    <property type="project" value="TreeGrafter"/>
</dbReference>
<dbReference type="Gene3D" id="3.40.50.300">
    <property type="entry name" value="P-loop containing nucleotide triphosphate hydrolases"/>
    <property type="match status" value="2"/>
</dbReference>
<dbReference type="Gene3D" id="1.10.150.80">
    <property type="entry name" value="HRDC domain"/>
    <property type="match status" value="1"/>
</dbReference>
<dbReference type="Pfam" id="PF16124">
    <property type="entry name" value="RecQ_Zn_bind"/>
    <property type="match status" value="1"/>
</dbReference>
<dbReference type="SUPFAM" id="SSF52540">
    <property type="entry name" value="P-loop containing nucleoside triphosphate hydrolases"/>
    <property type="match status" value="2"/>
</dbReference>
<keyword evidence="7 20" id="KW-0378">Hydrolase</keyword>
<evidence type="ECO:0000313" key="20">
    <source>
        <dbReference type="EMBL" id="TGY89653.1"/>
    </source>
</evidence>
<evidence type="ECO:0000256" key="6">
    <source>
        <dbReference type="ARBA" id="ARBA00022763"/>
    </source>
</evidence>
<dbReference type="SMART" id="SM00490">
    <property type="entry name" value="HELICc"/>
    <property type="match status" value="1"/>
</dbReference>
<dbReference type="PANTHER" id="PTHR13710">
    <property type="entry name" value="DNA HELICASE RECQ FAMILY MEMBER"/>
    <property type="match status" value="1"/>
</dbReference>
<evidence type="ECO:0000256" key="14">
    <source>
        <dbReference type="ARBA" id="ARBA00023235"/>
    </source>
</evidence>
<dbReference type="InterPro" id="IPR010997">
    <property type="entry name" value="HRDC-like_sf"/>
</dbReference>
<dbReference type="InterPro" id="IPR032284">
    <property type="entry name" value="RecQ_Zn-bd"/>
</dbReference>
<keyword evidence="4" id="KW-0479">Metal-binding</keyword>
<evidence type="ECO:0000256" key="13">
    <source>
        <dbReference type="ARBA" id="ARBA00023204"/>
    </source>
</evidence>
<dbReference type="FunFam" id="3.40.50.300:FF:000156">
    <property type="entry name" value="ATP-dependent DNA helicase recQ"/>
    <property type="match status" value="1"/>
</dbReference>
<evidence type="ECO:0000259" key="18">
    <source>
        <dbReference type="PROSITE" id="PS51192"/>
    </source>
</evidence>
<comment type="caution">
    <text evidence="20">The sequence shown here is derived from an EMBL/GenBank/DDBJ whole genome shotgun (WGS) entry which is preliminary data.</text>
</comment>
<dbReference type="PROSITE" id="PS51192">
    <property type="entry name" value="HELICASE_ATP_BIND_1"/>
    <property type="match status" value="1"/>
</dbReference>
<dbReference type="PROSITE" id="PS51194">
    <property type="entry name" value="HELICASE_CTER"/>
    <property type="match status" value="1"/>
</dbReference>
<evidence type="ECO:0000259" key="17">
    <source>
        <dbReference type="PROSITE" id="PS50967"/>
    </source>
</evidence>
<keyword evidence="10" id="KW-0067">ATP-binding</keyword>
<dbReference type="OrthoDB" id="9760034at2"/>
<feature type="domain" description="HRDC" evidence="17">
    <location>
        <begin position="519"/>
        <end position="593"/>
    </location>
</feature>
<keyword evidence="5" id="KW-0547">Nucleotide-binding</keyword>
<dbReference type="RefSeq" id="WP_135994152.1">
    <property type="nucleotide sequence ID" value="NZ_CP071057.1"/>
</dbReference>
<name>A0A4S2H2F1_9PROT</name>
<dbReference type="InterPro" id="IPR011545">
    <property type="entry name" value="DEAD/DEAH_box_helicase_dom"/>
</dbReference>
<dbReference type="GO" id="GO:0043590">
    <property type="term" value="C:bacterial nucleoid"/>
    <property type="evidence" value="ECO:0007669"/>
    <property type="project" value="TreeGrafter"/>
</dbReference>
<comment type="similarity">
    <text evidence="3">Belongs to the helicase family. RecQ subfamily.</text>
</comment>
<accession>A0A4S2H2F1</accession>
<sequence length="593" mass="65065">MAELFGFRDFRPGQAEILEAVLAGEDVLAVMPTGRGKSLCYQLPAVVRGGLTLVVSPLIALMRDQVSALQANGIEAGSLTSADDPASREQTWDRLDAGTLRLLYLAPERLAVPGLAERLGRAGLTMIAVDEAHCVSQWGHDFRPEYLRIAELAEMAGRPQIAAFTATADAAARRDIAQRLFTRAPREFVAGFDRPNLHLAVAAKRSGFHQVRDFVKARPERSGIVYCASRKACEDYAERLQAEDVDALAYHAGLDGASRGERQDRFVKEEGVVMCATVAFGMGVDKPDVRYVVHAALPKSMEAYYQEIGRAGRDGDPADTLMLWSLGDAALRRRQIAESEADDARKAMELRRLGALIAYCEAPRCRRQTLLAYFGDRAEPCGNCDLCDDPPALIDGTVLAQKAMSAIARTGQRFGLEHLVSVLRGVNTDKVAARGHDRLPTFGIGDDLSKDQWMSVFRQLFAAGAIDQPIDGHGEWVITPEGKEILFGKAGIELRPPEDKRGARVARHRPSDASEALTSGRDRDLYEALRRLRGELARESGKPAYTVFADRTLIDMALTRPSSREEMAQVFGVGARKLERYGDLFLDLIAREG</sequence>
<dbReference type="GO" id="GO:0003677">
    <property type="term" value="F:DNA binding"/>
    <property type="evidence" value="ECO:0007669"/>
    <property type="project" value="UniProtKB-KW"/>
</dbReference>
<keyword evidence="14" id="KW-0413">Isomerase</keyword>
<evidence type="ECO:0000256" key="5">
    <source>
        <dbReference type="ARBA" id="ARBA00022741"/>
    </source>
</evidence>
<evidence type="ECO:0000256" key="2">
    <source>
        <dbReference type="ARBA" id="ARBA00001947"/>
    </source>
</evidence>
<dbReference type="GO" id="GO:0006260">
    <property type="term" value="P:DNA replication"/>
    <property type="evidence" value="ECO:0007669"/>
    <property type="project" value="InterPro"/>
</dbReference>
<dbReference type="SMART" id="SM00956">
    <property type="entry name" value="RQC"/>
    <property type="match status" value="1"/>
</dbReference>
<dbReference type="InterPro" id="IPR018982">
    <property type="entry name" value="RQC_domain"/>
</dbReference>
<gene>
    <name evidence="20" type="primary">recQ</name>
    <name evidence="20" type="ORF">E5163_00470</name>
</gene>
<evidence type="ECO:0000256" key="10">
    <source>
        <dbReference type="ARBA" id="ARBA00022840"/>
    </source>
</evidence>
<evidence type="ECO:0000256" key="3">
    <source>
        <dbReference type="ARBA" id="ARBA00005446"/>
    </source>
</evidence>
<dbReference type="CDD" id="cd18794">
    <property type="entry name" value="SF2_C_RecQ"/>
    <property type="match status" value="1"/>
</dbReference>
<dbReference type="EC" id="5.6.2.4" evidence="16"/>
<dbReference type="InterPro" id="IPR044876">
    <property type="entry name" value="HRDC_dom_sf"/>
</dbReference>
<comment type="catalytic activity">
    <reaction evidence="15">
        <text>Couples ATP hydrolysis with the unwinding of duplex DNA by translocating in the 3'-5' direction.</text>
        <dbReference type="EC" id="5.6.2.4"/>
    </reaction>
</comment>
<keyword evidence="21" id="KW-1185">Reference proteome</keyword>
<comment type="cofactor">
    <cofactor evidence="2">
        <name>Zn(2+)</name>
        <dbReference type="ChEBI" id="CHEBI:29105"/>
    </cofactor>
</comment>
<keyword evidence="13" id="KW-0234">DNA repair</keyword>
<dbReference type="SMART" id="SM00341">
    <property type="entry name" value="HRDC"/>
    <property type="match status" value="1"/>
</dbReference>
<dbReference type="GO" id="GO:0009432">
    <property type="term" value="P:SOS response"/>
    <property type="evidence" value="ECO:0007669"/>
    <property type="project" value="UniProtKB-UniRule"/>
</dbReference>
<dbReference type="GO" id="GO:0030894">
    <property type="term" value="C:replisome"/>
    <property type="evidence" value="ECO:0007669"/>
    <property type="project" value="TreeGrafter"/>
</dbReference>
<keyword evidence="12" id="KW-0233">DNA recombination</keyword>
<evidence type="ECO:0000256" key="4">
    <source>
        <dbReference type="ARBA" id="ARBA00022723"/>
    </source>
</evidence>
<dbReference type="GO" id="GO:0046872">
    <property type="term" value="F:metal ion binding"/>
    <property type="evidence" value="ECO:0007669"/>
    <property type="project" value="UniProtKB-KW"/>
</dbReference>
<keyword evidence="9" id="KW-0862">Zinc</keyword>
<dbReference type="Pfam" id="PF09382">
    <property type="entry name" value="RQC"/>
    <property type="match status" value="1"/>
</dbReference>
<evidence type="ECO:0000256" key="12">
    <source>
        <dbReference type="ARBA" id="ARBA00023172"/>
    </source>
</evidence>
<dbReference type="AlphaFoldDB" id="A0A4S2H2F1"/>
<dbReference type="Gene3D" id="1.10.10.10">
    <property type="entry name" value="Winged helix-like DNA-binding domain superfamily/Winged helix DNA-binding domain"/>
    <property type="match status" value="1"/>
</dbReference>
<dbReference type="EMBL" id="SRXW01000001">
    <property type="protein sequence ID" value="TGY89653.1"/>
    <property type="molecule type" value="Genomic_DNA"/>
</dbReference>
<dbReference type="InterPro" id="IPR004589">
    <property type="entry name" value="DNA_helicase_ATP-dep_RecQ"/>
</dbReference>
<dbReference type="InterPro" id="IPR027417">
    <property type="entry name" value="P-loop_NTPase"/>
</dbReference>
<dbReference type="NCBIfam" id="TIGR01389">
    <property type="entry name" value="recQ"/>
    <property type="match status" value="1"/>
</dbReference>
<dbReference type="SUPFAM" id="SSF47819">
    <property type="entry name" value="HRDC-like"/>
    <property type="match status" value="1"/>
</dbReference>